<name>A0A5B7KBZ9_PORTR</name>
<gene>
    <name evidence="1" type="ORF">E2C01_100060</name>
</gene>
<evidence type="ECO:0000313" key="1">
    <source>
        <dbReference type="EMBL" id="MPD04376.1"/>
    </source>
</evidence>
<organism evidence="1 2">
    <name type="scientific">Portunus trituberculatus</name>
    <name type="common">Swimming crab</name>
    <name type="synonym">Neptunus trituberculatus</name>
    <dbReference type="NCBI Taxonomy" id="210409"/>
    <lineage>
        <taxon>Eukaryota</taxon>
        <taxon>Metazoa</taxon>
        <taxon>Ecdysozoa</taxon>
        <taxon>Arthropoda</taxon>
        <taxon>Crustacea</taxon>
        <taxon>Multicrustacea</taxon>
        <taxon>Malacostraca</taxon>
        <taxon>Eumalacostraca</taxon>
        <taxon>Eucarida</taxon>
        <taxon>Decapoda</taxon>
        <taxon>Pleocyemata</taxon>
        <taxon>Brachyura</taxon>
        <taxon>Eubrachyura</taxon>
        <taxon>Portunoidea</taxon>
        <taxon>Portunidae</taxon>
        <taxon>Portuninae</taxon>
        <taxon>Portunus</taxon>
    </lineage>
</organism>
<keyword evidence="2" id="KW-1185">Reference proteome</keyword>
<protein>
    <submittedName>
        <fullName evidence="1">Uncharacterized protein</fullName>
    </submittedName>
</protein>
<accession>A0A5B7KBZ9</accession>
<dbReference type="EMBL" id="VSRR010140797">
    <property type="protein sequence ID" value="MPD04376.1"/>
    <property type="molecule type" value="Genomic_DNA"/>
</dbReference>
<dbReference type="Proteomes" id="UP000324222">
    <property type="component" value="Unassembled WGS sequence"/>
</dbReference>
<evidence type="ECO:0000313" key="2">
    <source>
        <dbReference type="Proteomes" id="UP000324222"/>
    </source>
</evidence>
<comment type="caution">
    <text evidence="1">The sequence shown here is derived from an EMBL/GenBank/DDBJ whole genome shotgun (WGS) entry which is preliminary data.</text>
</comment>
<proteinExistence type="predicted"/>
<sequence>MLLPSAYIKRRQHFQDLQAGQPSRRLISSSASPLFKLCDSAIFPPDSTRLLHVTALQLFPLPVRYSYNLLFRFHGGVFIVTWI</sequence>
<reference evidence="1 2" key="1">
    <citation type="submission" date="2019-05" db="EMBL/GenBank/DDBJ databases">
        <title>Another draft genome of Portunus trituberculatus and its Hox gene families provides insights of decapod evolution.</title>
        <authorList>
            <person name="Jeong J.-H."/>
            <person name="Song I."/>
            <person name="Kim S."/>
            <person name="Choi T."/>
            <person name="Kim D."/>
            <person name="Ryu S."/>
            <person name="Kim W."/>
        </authorList>
    </citation>
    <scope>NUCLEOTIDE SEQUENCE [LARGE SCALE GENOMIC DNA]</scope>
    <source>
        <tissue evidence="1">Muscle</tissue>
    </source>
</reference>
<dbReference type="AlphaFoldDB" id="A0A5B7KBZ9"/>